<organism evidence="2 3">
    <name type="scientific">Trichobilharzia regenti</name>
    <name type="common">Nasal bird schistosome</name>
    <dbReference type="NCBI Taxonomy" id="157069"/>
    <lineage>
        <taxon>Eukaryota</taxon>
        <taxon>Metazoa</taxon>
        <taxon>Spiralia</taxon>
        <taxon>Lophotrochozoa</taxon>
        <taxon>Platyhelminthes</taxon>
        <taxon>Trematoda</taxon>
        <taxon>Digenea</taxon>
        <taxon>Strigeidida</taxon>
        <taxon>Schistosomatoidea</taxon>
        <taxon>Schistosomatidae</taxon>
        <taxon>Trichobilharzia</taxon>
    </lineage>
</organism>
<name>A0AA85IW03_TRIRE</name>
<sequence>MDTSMEDLFSDCDKSTAPVDSEKKKENTEKQKPVVSITETLRNETIKIEGTYQTAAQSLQLTIELLKDSVSTGCINLEIHYPTADNNKINTQTLPIHICILCEQKTFINILSHYSRSSAGLVSSDFSTSFTYSSIFPCSKRFINILCNIVEEDSVSTPDLIRLFSLPNGIVYAIWYSEVTKQLHCSIAFLLSTCQSSIVTWAFIYNPVNKSISSSYTTSGGNSSAQNEKNTVNDLLIGLTKDGQGVGVWFDSACIDCEKKNLNITEFNLPKPPDPITKCRTQASWLHIITQSGHLISVHFSLQLPSTTMTRTMPTTVCDDFNNTSNSKSTKWRLICQPTNFPRLPIHLAPVDSVDQWIKSCPRWRDLRICGFSRLPDGHLGCVNSNGYKTRLIDVVSKAENSFQIADIHNEESQQLFASLVKTQHEMKIYIACLYLLLNYMNNENCQAPSTPLLDCNIYLTHMMTRGHDDDDEYQSNPSSLDLIVDISMLNAITDVNIDDLFQSDVTKITPENLASMILFESETKDKKKNQMISEYLQQYLYIVFTIDIVKDDCELSAVSSPSSTLKDSASDEDIDVINDSFIYTHKEPWFGDRKNTSSPRCRRFKLPHKWMQIFHVPNNSSESLLPPPPPITHNNICFKVQVQLEFQSPMLPSIRFEQSNSPRIFHTREFHNSSPIIVNIGSRLFDWIHLLYEQRRRNILKTPVELTKSTPIMHINVTDSVLKSIISDALKLSSLSSSSSSKSRDDFLKSIITNDHCLLYSCLTKQSVQLQWSVYLDLDNSVIDNEDNDNNINTTTTTTSTNNNTITGSSIWCCTISSNCLKTLWLTYKAIELRQQISKQNNPMETLKPSVEQLRLECCILKKLLTSLKNFKSDSENLLTSTSSSSSLSQEEKMMMNFLLDSFSILRKTASSSLLYSNKKSSI</sequence>
<reference evidence="3" key="2">
    <citation type="submission" date="2023-11" db="UniProtKB">
        <authorList>
            <consortium name="WormBaseParasite"/>
        </authorList>
    </citation>
    <scope>IDENTIFICATION</scope>
</reference>
<dbReference type="AlphaFoldDB" id="A0AA85IW03"/>
<dbReference type="Proteomes" id="UP000050795">
    <property type="component" value="Unassembled WGS sequence"/>
</dbReference>
<evidence type="ECO:0000313" key="2">
    <source>
        <dbReference type="Proteomes" id="UP000050795"/>
    </source>
</evidence>
<feature type="region of interest" description="Disordered" evidence="1">
    <location>
        <begin position="1"/>
        <end position="32"/>
    </location>
</feature>
<reference evidence="2" key="1">
    <citation type="submission" date="2022-06" db="EMBL/GenBank/DDBJ databases">
        <authorList>
            <person name="Berger JAMES D."/>
            <person name="Berger JAMES D."/>
        </authorList>
    </citation>
    <scope>NUCLEOTIDE SEQUENCE [LARGE SCALE GENOMIC DNA]</scope>
</reference>
<evidence type="ECO:0000313" key="3">
    <source>
        <dbReference type="WBParaSite" id="TREG1_123710.1"/>
    </source>
</evidence>
<keyword evidence="2" id="KW-1185">Reference proteome</keyword>
<proteinExistence type="predicted"/>
<protein>
    <submittedName>
        <fullName evidence="3">Uncharacterized protein</fullName>
    </submittedName>
</protein>
<accession>A0AA85IW03</accession>
<evidence type="ECO:0000256" key="1">
    <source>
        <dbReference type="SAM" id="MobiDB-lite"/>
    </source>
</evidence>
<dbReference type="WBParaSite" id="TREG1_123710.1">
    <property type="protein sequence ID" value="TREG1_123710.1"/>
    <property type="gene ID" value="TREG1_123710"/>
</dbReference>
<feature type="compositionally biased region" description="Basic and acidic residues" evidence="1">
    <location>
        <begin position="20"/>
        <end position="32"/>
    </location>
</feature>
<feature type="compositionally biased region" description="Acidic residues" evidence="1">
    <location>
        <begin position="1"/>
        <end position="10"/>
    </location>
</feature>